<gene>
    <name evidence="1" type="ORF">OWV82_003985</name>
</gene>
<evidence type="ECO:0000313" key="1">
    <source>
        <dbReference type="EMBL" id="KAJ4725063.1"/>
    </source>
</evidence>
<name>A0ACC1YPW2_MELAZ</name>
<reference evidence="1 2" key="1">
    <citation type="journal article" date="2023" name="Science">
        <title>Complex scaffold remodeling in plant triterpene biosynthesis.</title>
        <authorList>
            <person name="De La Pena R."/>
            <person name="Hodgson H."/>
            <person name="Liu J.C."/>
            <person name="Stephenson M.J."/>
            <person name="Martin A.C."/>
            <person name="Owen C."/>
            <person name="Harkess A."/>
            <person name="Leebens-Mack J."/>
            <person name="Jimenez L.E."/>
            <person name="Osbourn A."/>
            <person name="Sattely E.S."/>
        </authorList>
    </citation>
    <scope>NUCLEOTIDE SEQUENCE [LARGE SCALE GENOMIC DNA]</scope>
    <source>
        <strain evidence="2">cv. JPN11</strain>
        <tissue evidence="1">Leaf</tissue>
    </source>
</reference>
<proteinExistence type="predicted"/>
<organism evidence="1 2">
    <name type="scientific">Melia azedarach</name>
    <name type="common">Chinaberry tree</name>
    <dbReference type="NCBI Taxonomy" id="155640"/>
    <lineage>
        <taxon>Eukaryota</taxon>
        <taxon>Viridiplantae</taxon>
        <taxon>Streptophyta</taxon>
        <taxon>Embryophyta</taxon>
        <taxon>Tracheophyta</taxon>
        <taxon>Spermatophyta</taxon>
        <taxon>Magnoliopsida</taxon>
        <taxon>eudicotyledons</taxon>
        <taxon>Gunneridae</taxon>
        <taxon>Pentapetalae</taxon>
        <taxon>rosids</taxon>
        <taxon>malvids</taxon>
        <taxon>Sapindales</taxon>
        <taxon>Meliaceae</taxon>
        <taxon>Melia</taxon>
    </lineage>
</organism>
<comment type="caution">
    <text evidence="1">The sequence shown here is derived from an EMBL/GenBank/DDBJ whole genome shotgun (WGS) entry which is preliminary data.</text>
</comment>
<evidence type="ECO:0000313" key="2">
    <source>
        <dbReference type="Proteomes" id="UP001164539"/>
    </source>
</evidence>
<dbReference type="Proteomes" id="UP001164539">
    <property type="component" value="Chromosome 2"/>
</dbReference>
<protein>
    <submittedName>
        <fullName evidence="1">Myb family transcription factor family protein</fullName>
    </submittedName>
</protein>
<keyword evidence="2" id="KW-1185">Reference proteome</keyword>
<sequence>MGKKTTGEKWHDREKNENDEVMNGKEGDDVKKKKKKKEKKQHEEDEGGDDGTVFNNRTDEEAGREREQLDGIRMEKVENWRKEKKRKKKEHSHNGKAEKSHNVNHGVEDIADNESSGHLSRNEAGSRNMVGHGISEEDGKNDKKKKTKSGEKRSDGHKKLSRTKYAVEPIYPSENSSLRERPKKVSFSDHVQVFPSSDGSSDDTNAEDDGLVRGKRFSPEEDEMIRKAVNNYIEALRLGEEGLNMVLHCRSHAEVKNCWKEIGAALPWRPCYSTYYRAHVLFERDENRKWTSEELELVQKIKLPNQKKGQWSQEEYQKLFDLVNMDLSMKAFEEKKSKHGMLRDNISWEAISEKLETRSHSICCMKWYDQLTSPMVAEGKWADTDDYHLVNALSGLDACCIDDVDWDNLVEHRSGTICQKRWSQMVKHLGPVGNKSFPEQVEILSTRYCPDVLEAREPYNSRPAVNETTV</sequence>
<accession>A0ACC1YPW2</accession>
<dbReference type="EMBL" id="CM051395">
    <property type="protein sequence ID" value="KAJ4725063.1"/>
    <property type="molecule type" value="Genomic_DNA"/>
</dbReference>